<dbReference type="NCBIfam" id="TIGR03026">
    <property type="entry name" value="NDP-sugDHase"/>
    <property type="match status" value="1"/>
</dbReference>
<reference evidence="11 12" key="2">
    <citation type="journal article" date="2007" name="BMC Biol.">
        <title>A 100%-complete sequence reveals unusually simple genomic features in the hot-spring red alga Cyanidioschyzon merolae.</title>
        <authorList>
            <person name="Nozaki H."/>
            <person name="Takano H."/>
            <person name="Misumi O."/>
            <person name="Terasawa K."/>
            <person name="Matsuzaki M."/>
            <person name="Maruyama S."/>
            <person name="Nishida K."/>
            <person name="Yagisawa F."/>
            <person name="Yoshida Y."/>
            <person name="Fujiwara T."/>
            <person name="Takio S."/>
            <person name="Tamura K."/>
            <person name="Chung S.J."/>
            <person name="Nakamura S."/>
            <person name="Kuroiwa H."/>
            <person name="Tanaka K."/>
            <person name="Sato N."/>
            <person name="Kuroiwa T."/>
        </authorList>
    </citation>
    <scope>NUCLEOTIDE SEQUENCE [LARGE SCALE GENOMIC DNA]</scope>
    <source>
        <strain evidence="11 12">10D</strain>
    </source>
</reference>
<evidence type="ECO:0000256" key="2">
    <source>
        <dbReference type="ARBA" id="ARBA00006601"/>
    </source>
</evidence>
<dbReference type="Gene3D" id="3.40.50.720">
    <property type="entry name" value="NAD(P)-binding Rossmann-like Domain"/>
    <property type="match status" value="2"/>
</dbReference>
<dbReference type="UniPathway" id="UPA00038">
    <property type="reaction ID" value="UER00491"/>
</dbReference>
<name>M1V6E7_CYAM1</name>
<gene>
    <name evidence="11" type="ORF">CYME_CMB031C</name>
</gene>
<feature type="binding site" evidence="8">
    <location>
        <position position="335"/>
    </location>
    <ligand>
        <name>substrate</name>
    </ligand>
</feature>
<dbReference type="InterPro" id="IPR017476">
    <property type="entry name" value="UDP-Glc/GDP-Man"/>
</dbReference>
<feature type="binding site" evidence="8">
    <location>
        <position position="388"/>
    </location>
    <ligand>
        <name>substrate</name>
    </ligand>
</feature>
<dbReference type="EC" id="1.1.1.22" evidence="3"/>
<dbReference type="GeneID" id="16992242"/>
<dbReference type="Proteomes" id="UP000007014">
    <property type="component" value="Chromosome 2"/>
</dbReference>
<dbReference type="InterPro" id="IPR014026">
    <property type="entry name" value="UDP-Glc/GDP-Man_DH_dimer"/>
</dbReference>
<feature type="active site" description="Nucleophile" evidence="7">
    <location>
        <position position="391"/>
    </location>
</feature>
<dbReference type="Gramene" id="CMB031CT">
    <property type="protein sequence ID" value="CMB031CT"/>
    <property type="gene ID" value="CMB031C"/>
</dbReference>
<protein>
    <recommendedName>
        <fullName evidence="3">UDP-glucose 6-dehydrogenase</fullName>
        <ecNumber evidence="3">1.1.1.22</ecNumber>
    </recommendedName>
</protein>
<comment type="pathway">
    <text evidence="1">Nucleotide-sugar biosynthesis; UDP-alpha-D-glucuronate biosynthesis; UDP-alpha-D-glucuronate from UDP-alpha-D-glucose: step 1/1.</text>
</comment>
<proteinExistence type="inferred from homology"/>
<dbReference type="PANTHER" id="PTHR43750">
    <property type="entry name" value="UDP-GLUCOSE 6-DEHYDROGENASE TUAD"/>
    <property type="match status" value="1"/>
</dbReference>
<evidence type="ECO:0000256" key="8">
    <source>
        <dbReference type="PIRSR" id="PIRSR500134-2"/>
    </source>
</evidence>
<evidence type="ECO:0000256" key="9">
    <source>
        <dbReference type="PIRSR" id="PIRSR500134-3"/>
    </source>
</evidence>
<feature type="binding site" evidence="9">
    <location>
        <position position="124"/>
    </location>
    <ligand>
        <name>NAD(+)</name>
        <dbReference type="ChEBI" id="CHEBI:57540"/>
    </ligand>
</feature>
<dbReference type="InterPro" id="IPR014027">
    <property type="entry name" value="UDP-Glc/GDP-Man_DH_C"/>
</dbReference>
<dbReference type="PIRSF" id="PIRSF000124">
    <property type="entry name" value="UDPglc_GDPman_dh"/>
    <property type="match status" value="1"/>
</dbReference>
<dbReference type="EMBL" id="AP006484">
    <property type="protein sequence ID" value="BAM78854.1"/>
    <property type="molecule type" value="Genomic_DNA"/>
</dbReference>
<dbReference type="RefSeq" id="XP_005535140.1">
    <property type="nucleotide sequence ID" value="XM_005535083.1"/>
</dbReference>
<dbReference type="PIRSF" id="PIRSF500134">
    <property type="entry name" value="UDPglc_DH_bac"/>
    <property type="match status" value="1"/>
</dbReference>
<reference evidence="11 12" key="1">
    <citation type="journal article" date="2004" name="Nature">
        <title>Genome sequence of the ultrasmall unicellular red alga Cyanidioschyzon merolae 10D.</title>
        <authorList>
            <person name="Matsuzaki M."/>
            <person name="Misumi O."/>
            <person name="Shin-i T."/>
            <person name="Maruyama S."/>
            <person name="Takahara M."/>
            <person name="Miyagishima S."/>
            <person name="Mori T."/>
            <person name="Nishida K."/>
            <person name="Yagisawa F."/>
            <person name="Nishida K."/>
            <person name="Yoshida Y."/>
            <person name="Nishimura Y."/>
            <person name="Nakao S."/>
            <person name="Kobayashi T."/>
            <person name="Momoyama Y."/>
            <person name="Higashiyama T."/>
            <person name="Minoda A."/>
            <person name="Sano M."/>
            <person name="Nomoto H."/>
            <person name="Oishi K."/>
            <person name="Hayashi H."/>
            <person name="Ohta F."/>
            <person name="Nishizaka S."/>
            <person name="Haga S."/>
            <person name="Miura S."/>
            <person name="Morishita T."/>
            <person name="Kabeya Y."/>
            <person name="Terasawa K."/>
            <person name="Suzuki Y."/>
            <person name="Ishii Y."/>
            <person name="Asakawa S."/>
            <person name="Takano H."/>
            <person name="Ohta N."/>
            <person name="Kuroiwa H."/>
            <person name="Tanaka K."/>
            <person name="Shimizu N."/>
            <person name="Sugano S."/>
            <person name="Sato N."/>
            <person name="Nozaki H."/>
            <person name="Ogasawara N."/>
            <person name="Kohara Y."/>
            <person name="Kuroiwa T."/>
        </authorList>
    </citation>
    <scope>NUCLEOTIDE SEQUENCE [LARGE SCALE GENOMIC DNA]</scope>
    <source>
        <strain evidence="11 12">10D</strain>
    </source>
</reference>
<dbReference type="STRING" id="280699.M1V6E7"/>
<dbReference type="InterPro" id="IPR001732">
    <property type="entry name" value="UDP-Glc/GDP-Man_DH_N"/>
</dbReference>
<keyword evidence="12" id="KW-1185">Reference proteome</keyword>
<dbReference type="GO" id="GO:0006065">
    <property type="term" value="P:UDP-glucuronate biosynthetic process"/>
    <property type="evidence" value="ECO:0007669"/>
    <property type="project" value="UniProtKB-UniPathway"/>
</dbReference>
<evidence type="ECO:0000256" key="7">
    <source>
        <dbReference type="PIRSR" id="PIRSR500134-1"/>
    </source>
</evidence>
<evidence type="ECO:0000256" key="6">
    <source>
        <dbReference type="ARBA" id="ARBA00047473"/>
    </source>
</evidence>
<evidence type="ECO:0000256" key="1">
    <source>
        <dbReference type="ARBA" id="ARBA00004701"/>
    </source>
</evidence>
<dbReference type="SUPFAM" id="SSF48179">
    <property type="entry name" value="6-phosphogluconate dehydrogenase C-terminal domain-like"/>
    <property type="match status" value="1"/>
</dbReference>
<dbReference type="Pfam" id="PF03721">
    <property type="entry name" value="UDPG_MGDP_dh_N"/>
    <property type="match status" value="1"/>
</dbReference>
<feature type="binding site" evidence="9">
    <location>
        <position position="465"/>
    </location>
    <ligand>
        <name>NAD(+)</name>
        <dbReference type="ChEBI" id="CHEBI:57540"/>
    </ligand>
</feature>
<dbReference type="HOGENOM" id="CLU_023810_1_2_1"/>
<dbReference type="InterPro" id="IPR036220">
    <property type="entry name" value="UDP-Glc/GDP-Man_DH_C_sf"/>
</dbReference>
<accession>M1V6E7</accession>
<feature type="binding site" evidence="9">
    <location>
        <position position="119"/>
    </location>
    <ligand>
        <name>NAD(+)</name>
        <dbReference type="ChEBI" id="CHEBI:57540"/>
    </ligand>
</feature>
<feature type="domain" description="UDP-glucose/GDP-mannose dehydrogenase C-terminal" evidence="10">
    <location>
        <begin position="451"/>
        <end position="558"/>
    </location>
</feature>
<dbReference type="Gene3D" id="1.20.5.100">
    <property type="entry name" value="Cytochrome c1, transmembrane anchor, C-terminal"/>
    <property type="match status" value="1"/>
</dbReference>
<comment type="catalytic activity">
    <reaction evidence="6">
        <text>UDP-alpha-D-glucose + 2 NAD(+) + H2O = UDP-alpha-D-glucuronate + 2 NADH + 3 H(+)</text>
        <dbReference type="Rhea" id="RHEA:23596"/>
        <dbReference type="ChEBI" id="CHEBI:15377"/>
        <dbReference type="ChEBI" id="CHEBI:15378"/>
        <dbReference type="ChEBI" id="CHEBI:57540"/>
        <dbReference type="ChEBI" id="CHEBI:57945"/>
        <dbReference type="ChEBI" id="CHEBI:58052"/>
        <dbReference type="ChEBI" id="CHEBI:58885"/>
        <dbReference type="EC" id="1.1.1.22"/>
    </reaction>
</comment>
<dbReference type="InterPro" id="IPR008927">
    <property type="entry name" value="6-PGluconate_DH-like_C_sf"/>
</dbReference>
<keyword evidence="5 9" id="KW-0520">NAD</keyword>
<dbReference type="KEGG" id="cme:CYME_CMB031C"/>
<comment type="similarity">
    <text evidence="2">Belongs to the UDP-glucose/GDP-mannose dehydrogenase family.</text>
</comment>
<evidence type="ECO:0000259" key="10">
    <source>
        <dbReference type="SMART" id="SM00984"/>
    </source>
</evidence>
<dbReference type="AlphaFoldDB" id="M1V6E7"/>
<sequence length="596" mass="65001">MDLLLAFSLPITSSVQRVPVSSLRACCAERTGPRFRGLYQTTRHVAVPRGERHAPGFCGAPAPCASCGLSSLKLSSGAQRSTREDAVLLRVAMIGTGYVGLVSGACFADAAHCCVVCVDSNAQKIDALKRGEMPIFEPGLADLVRRNVQEGRLSFSTDLAAAVRDAQIVFIAVGTPSRRGDGHADLSYVFRAAEAIGKSLRSPGFTLIVNKSTVPVGTARRVRELVQRNCAPGASFEVVSNPEFLRQGTAVQDFMYPERVVIGMWENRFQRQHECTAFRSAPLHLHERRFVADTEPGFDTRKNAQTLMTQLYTPIARISGAPVLFTNVEEAELVKYAANAFLAMKLEFANEIADLCEVAGADISVVTHAIGLDARIGPDYLQAGPGFGGSCLPKDTRALARIAQELWRPCRLVETVIEGNEARKRRIAQRIALAVVGNSADMNHVYGRCIGVLGLTFKAHTDDTRDSPAVFIVRELVELGAKVRAYDPQANHREVHQILGEDVELVCSAQEAARGADVLAVLTEWPEIRQACDALGPEGLGSLMRHRVIFDARNLWRPEDWLHSGFTYHSIGRPTIYADTAASFADASVHTTQRLR</sequence>
<dbReference type="SUPFAM" id="SSF51735">
    <property type="entry name" value="NAD(P)-binding Rossmann-fold domains"/>
    <property type="match status" value="1"/>
</dbReference>
<organism evidence="11 12">
    <name type="scientific">Cyanidioschyzon merolae (strain NIES-3377 / 10D)</name>
    <name type="common">Unicellular red alga</name>
    <dbReference type="NCBI Taxonomy" id="280699"/>
    <lineage>
        <taxon>Eukaryota</taxon>
        <taxon>Rhodophyta</taxon>
        <taxon>Bangiophyceae</taxon>
        <taxon>Cyanidiales</taxon>
        <taxon>Cyanidiaceae</taxon>
        <taxon>Cyanidioschyzon</taxon>
    </lineage>
</organism>
<keyword evidence="4" id="KW-0560">Oxidoreductase</keyword>
<feature type="binding site" evidence="9">
    <location>
        <position position="394"/>
    </location>
    <ligand>
        <name>NAD(+)</name>
        <dbReference type="ChEBI" id="CHEBI:57540"/>
    </ligand>
</feature>
<evidence type="ECO:0000313" key="12">
    <source>
        <dbReference type="Proteomes" id="UP000007014"/>
    </source>
</evidence>
<dbReference type="InterPro" id="IPR028357">
    <property type="entry name" value="UDPglc_DH_bac"/>
</dbReference>
<dbReference type="GO" id="GO:0051287">
    <property type="term" value="F:NAD binding"/>
    <property type="evidence" value="ECO:0007669"/>
    <property type="project" value="InterPro"/>
</dbReference>
<dbReference type="Pfam" id="PF03720">
    <property type="entry name" value="UDPG_MGDP_dh_C"/>
    <property type="match status" value="1"/>
</dbReference>
<evidence type="ECO:0000256" key="3">
    <source>
        <dbReference type="ARBA" id="ARBA00012954"/>
    </source>
</evidence>
<feature type="binding site" evidence="8">
    <location>
        <position position="458"/>
    </location>
    <ligand>
        <name>substrate</name>
    </ligand>
</feature>
<dbReference type="SMART" id="SM00984">
    <property type="entry name" value="UDPG_MGDP_dh_C"/>
    <property type="match status" value="1"/>
</dbReference>
<evidence type="ECO:0000256" key="5">
    <source>
        <dbReference type="ARBA" id="ARBA00023027"/>
    </source>
</evidence>
<feature type="binding site" evidence="8">
    <location>
        <begin position="380"/>
        <end position="384"/>
    </location>
    <ligand>
        <name>substrate</name>
    </ligand>
</feature>
<evidence type="ECO:0000313" key="11">
    <source>
        <dbReference type="EMBL" id="BAM78854.1"/>
    </source>
</evidence>
<dbReference type="eggNOG" id="KOG2666">
    <property type="taxonomic scope" value="Eukaryota"/>
</dbReference>
<dbReference type="InterPro" id="IPR036291">
    <property type="entry name" value="NAD(P)-bd_dom_sf"/>
</dbReference>
<dbReference type="OMA" id="FPLNICE"/>
<dbReference type="OrthoDB" id="5059218at2759"/>
<dbReference type="SUPFAM" id="SSF52413">
    <property type="entry name" value="UDP-glucose/GDP-mannose dehydrogenase C-terminal domain"/>
    <property type="match status" value="1"/>
</dbReference>
<feature type="binding site" evidence="9">
    <location>
        <position position="213"/>
    </location>
    <ligand>
        <name>NAD(+)</name>
        <dbReference type="ChEBI" id="CHEBI:57540"/>
    </ligand>
</feature>
<evidence type="ECO:0000256" key="4">
    <source>
        <dbReference type="ARBA" id="ARBA00023002"/>
    </source>
</evidence>
<dbReference type="PANTHER" id="PTHR43750:SF3">
    <property type="entry name" value="UDP-GLUCOSE 6-DEHYDROGENASE TUAD"/>
    <property type="match status" value="1"/>
</dbReference>
<dbReference type="Pfam" id="PF00984">
    <property type="entry name" value="UDPG_MGDP_dh"/>
    <property type="match status" value="1"/>
</dbReference>
<dbReference type="GO" id="GO:0003979">
    <property type="term" value="F:UDP-glucose 6-dehydrogenase activity"/>
    <property type="evidence" value="ECO:0007669"/>
    <property type="project" value="UniProtKB-EC"/>
</dbReference>
<feature type="binding site" evidence="9">
    <location>
        <position position="175"/>
    </location>
    <ligand>
        <name>NAD(+)</name>
        <dbReference type="ChEBI" id="CHEBI:57540"/>
    </ligand>
</feature>
<dbReference type="GO" id="GO:0000271">
    <property type="term" value="P:polysaccharide biosynthetic process"/>
    <property type="evidence" value="ECO:0007669"/>
    <property type="project" value="InterPro"/>
</dbReference>